<dbReference type="AlphaFoldDB" id="A0A096D4F2"/>
<sequence>MRKKISIWFETTVSYKRLTEKELEKQVRERYVVEACSFGETEKTVIEEVLSMSTDGEIDVQKIARASYQDVYFDDEKHCGIYYKVKLSSCYITDSGDEKEETVHLLVEASSIENARKKTAEALSLHDGCGTEITGMTKVRFADVLENE</sequence>
<dbReference type="RefSeq" id="WP_036854756.1">
    <property type="nucleotide sequence ID" value="NZ_JRNU01000012.1"/>
</dbReference>
<dbReference type="Pfam" id="PF14902">
    <property type="entry name" value="DUF4494"/>
    <property type="match status" value="1"/>
</dbReference>
<name>A0A096D4F2_9BACT</name>
<keyword evidence="2" id="KW-1185">Reference proteome</keyword>
<dbReference type="InterPro" id="IPR027848">
    <property type="entry name" value="DUF4494"/>
</dbReference>
<reference evidence="1 2" key="1">
    <citation type="submission" date="2014-07" db="EMBL/GenBank/DDBJ databases">
        <authorList>
            <person name="McCorrison J."/>
            <person name="Sanka R."/>
            <person name="Torralba M."/>
            <person name="Gillis M."/>
            <person name="Haft D.H."/>
            <person name="Methe B."/>
            <person name="Sutton G."/>
            <person name="Nelson K.E."/>
        </authorList>
    </citation>
    <scope>NUCLEOTIDE SEQUENCE [LARGE SCALE GENOMIC DNA]</scope>
    <source>
        <strain evidence="1 2">DNF00058</strain>
    </source>
</reference>
<comment type="caution">
    <text evidence="1">The sequence shown here is derived from an EMBL/GenBank/DDBJ whole genome shotgun (WGS) entry which is preliminary data.</text>
</comment>
<gene>
    <name evidence="1" type="ORF">HMPREF9302_03640</name>
</gene>
<proteinExistence type="predicted"/>
<organism evidence="1 2">
    <name type="scientific">Prevotella amnii DNF00058</name>
    <dbReference type="NCBI Taxonomy" id="1401066"/>
    <lineage>
        <taxon>Bacteria</taxon>
        <taxon>Pseudomonadati</taxon>
        <taxon>Bacteroidota</taxon>
        <taxon>Bacteroidia</taxon>
        <taxon>Bacteroidales</taxon>
        <taxon>Prevotellaceae</taxon>
        <taxon>Prevotella</taxon>
    </lineage>
</organism>
<evidence type="ECO:0000313" key="2">
    <source>
        <dbReference type="Proteomes" id="UP000029614"/>
    </source>
</evidence>
<evidence type="ECO:0000313" key="1">
    <source>
        <dbReference type="EMBL" id="KGF52389.1"/>
    </source>
</evidence>
<dbReference type="Proteomes" id="UP000029614">
    <property type="component" value="Unassembled WGS sequence"/>
</dbReference>
<protein>
    <submittedName>
        <fullName evidence="1">Uncharacterized protein</fullName>
    </submittedName>
</protein>
<accession>A0A096D4F2</accession>
<dbReference type="EMBL" id="JRNU01000012">
    <property type="protein sequence ID" value="KGF52389.1"/>
    <property type="molecule type" value="Genomic_DNA"/>
</dbReference>